<evidence type="ECO:0000313" key="2">
    <source>
        <dbReference type="Proteomes" id="UP000642920"/>
    </source>
</evidence>
<dbReference type="Proteomes" id="UP000642920">
    <property type="component" value="Unassembled WGS sequence"/>
</dbReference>
<comment type="caution">
    <text evidence="1">The sequence shown here is derived from an EMBL/GenBank/DDBJ whole genome shotgun (WGS) entry which is preliminary data.</text>
</comment>
<organism evidence="1 2">
    <name type="scientific">Marivirga atlantica</name>
    <dbReference type="NCBI Taxonomy" id="1548457"/>
    <lineage>
        <taxon>Bacteria</taxon>
        <taxon>Pseudomonadati</taxon>
        <taxon>Bacteroidota</taxon>
        <taxon>Cytophagia</taxon>
        <taxon>Cytophagales</taxon>
        <taxon>Marivirgaceae</taxon>
        <taxon>Marivirga</taxon>
    </lineage>
</organism>
<protein>
    <submittedName>
        <fullName evidence="1">Transcriptional regulator</fullName>
    </submittedName>
</protein>
<dbReference type="EMBL" id="JAERQG010000003">
    <property type="protein sequence ID" value="MBL0766227.1"/>
    <property type="molecule type" value="Genomic_DNA"/>
</dbReference>
<evidence type="ECO:0000313" key="1">
    <source>
        <dbReference type="EMBL" id="MBL0766227.1"/>
    </source>
</evidence>
<dbReference type="AlphaFoldDB" id="A0A937AP28"/>
<dbReference type="InterPro" id="IPR032580">
    <property type="entry name" value="SatD"/>
</dbReference>
<reference evidence="1" key="1">
    <citation type="submission" date="2021-01" db="EMBL/GenBank/DDBJ databases">
        <title>Marivirga sp. nov., isolated from intertidal surface sediments.</title>
        <authorList>
            <person name="Zhang M."/>
        </authorList>
    </citation>
    <scope>NUCLEOTIDE SEQUENCE</scope>
    <source>
        <strain evidence="1">SM1354</strain>
    </source>
</reference>
<proteinExistence type="predicted"/>
<dbReference type="Pfam" id="PF16264">
    <property type="entry name" value="SatD"/>
    <property type="match status" value="1"/>
</dbReference>
<accession>A0A937AP28</accession>
<name>A0A937AP28_9BACT</name>
<keyword evidence="2" id="KW-1185">Reference proteome</keyword>
<gene>
    <name evidence="1" type="ORF">JKP34_13250</name>
</gene>
<sequence length="201" mass="22533">MIAVLTGDIINSKKAEASKWLEQLKKVLNKYGSNPERWEIYRGDSFQLALAPKEALWAALHIKAAIKQNKQLDVRIAIGLGDDKHQAAKISEANGSAYVRSGEQFEALKKQNLAINSADEHLNTILNLMLKLALLTFNKWSATVASIICTIIENPKYNQTDIANLLNRTQSSISEGLIRGGYNELVVLNLYYRNEILKRSH</sequence>
<dbReference type="RefSeq" id="WP_201922322.1">
    <property type="nucleotide sequence ID" value="NZ_JAERQG010000003.1"/>
</dbReference>